<dbReference type="eggNOG" id="COG3842">
    <property type="taxonomic scope" value="Bacteria"/>
</dbReference>
<dbReference type="InterPro" id="IPR003439">
    <property type="entry name" value="ABC_transporter-like_ATP-bd"/>
</dbReference>
<dbReference type="PANTHER" id="PTHR43875">
    <property type="entry name" value="MALTODEXTRIN IMPORT ATP-BINDING PROTEIN MSMX"/>
    <property type="match status" value="1"/>
</dbReference>
<dbReference type="Proteomes" id="UP000000245">
    <property type="component" value="Chromosome"/>
</dbReference>
<dbReference type="HOGENOM" id="CLU_000604_1_1_5"/>
<dbReference type="SUPFAM" id="SSF52540">
    <property type="entry name" value="P-loop containing nucleoside triphosphate hydrolases"/>
    <property type="match status" value="1"/>
</dbReference>
<evidence type="ECO:0000256" key="1">
    <source>
        <dbReference type="ARBA" id="ARBA00005417"/>
    </source>
</evidence>
<keyword evidence="3" id="KW-0547">Nucleotide-binding</keyword>
<dbReference type="PROSITE" id="PS50893">
    <property type="entry name" value="ABC_TRANSPORTER_2"/>
    <property type="match status" value="1"/>
</dbReference>
<comment type="similarity">
    <text evidence="1">Belongs to the ABC transporter superfamily.</text>
</comment>
<dbReference type="RefSeq" id="WP_007422612.1">
    <property type="nucleotide sequence ID" value="NC_009484.1"/>
</dbReference>
<evidence type="ECO:0000256" key="2">
    <source>
        <dbReference type="ARBA" id="ARBA00022448"/>
    </source>
</evidence>
<dbReference type="PANTHER" id="PTHR43875:SF14">
    <property type="entry name" value="ABC TRANSPORTER ATP-BINDING PROTEIN"/>
    <property type="match status" value="1"/>
</dbReference>
<keyword evidence="4 6" id="KW-0067">ATP-binding</keyword>
<gene>
    <name evidence="6" type="ordered locus">Acry_2569</name>
</gene>
<name>A5G1M8_ACICJ</name>
<dbReference type="GO" id="GO:0022857">
    <property type="term" value="F:transmembrane transporter activity"/>
    <property type="evidence" value="ECO:0007669"/>
    <property type="project" value="InterPro"/>
</dbReference>
<evidence type="ECO:0000259" key="5">
    <source>
        <dbReference type="PROSITE" id="PS50893"/>
    </source>
</evidence>
<accession>A5G1M8</accession>
<keyword evidence="2" id="KW-0813">Transport</keyword>
<evidence type="ECO:0000313" key="6">
    <source>
        <dbReference type="EMBL" id="ABQ31760.1"/>
    </source>
</evidence>
<feature type="domain" description="ABC transporter" evidence="5">
    <location>
        <begin position="4"/>
        <end position="234"/>
    </location>
</feature>
<dbReference type="GO" id="GO:0016887">
    <property type="term" value="F:ATP hydrolysis activity"/>
    <property type="evidence" value="ECO:0007669"/>
    <property type="project" value="InterPro"/>
</dbReference>
<dbReference type="Pfam" id="PF00005">
    <property type="entry name" value="ABC_tran"/>
    <property type="match status" value="1"/>
</dbReference>
<dbReference type="EMBL" id="CP000697">
    <property type="protein sequence ID" value="ABQ31760.1"/>
    <property type="molecule type" value="Genomic_DNA"/>
</dbReference>
<evidence type="ECO:0000256" key="4">
    <source>
        <dbReference type="ARBA" id="ARBA00022840"/>
    </source>
</evidence>
<dbReference type="InterPro" id="IPR003593">
    <property type="entry name" value="AAA+_ATPase"/>
</dbReference>
<proteinExistence type="inferred from homology"/>
<dbReference type="GO" id="GO:0005524">
    <property type="term" value="F:ATP binding"/>
    <property type="evidence" value="ECO:0007669"/>
    <property type="project" value="UniProtKB-KW"/>
</dbReference>
<dbReference type="InterPro" id="IPR047641">
    <property type="entry name" value="ABC_transpr_MalK/UgpC-like"/>
</dbReference>
<dbReference type="Pfam" id="PF08402">
    <property type="entry name" value="TOBE_2"/>
    <property type="match status" value="1"/>
</dbReference>
<keyword evidence="7" id="KW-1185">Reference proteome</keyword>
<dbReference type="Gene3D" id="3.40.50.300">
    <property type="entry name" value="P-loop containing nucleotide triphosphate hydrolases"/>
    <property type="match status" value="1"/>
</dbReference>
<dbReference type="GO" id="GO:0055052">
    <property type="term" value="C:ATP-binding cassette (ABC) transporter complex, substrate-binding subunit-containing"/>
    <property type="evidence" value="ECO:0007669"/>
    <property type="project" value="TreeGrafter"/>
</dbReference>
<dbReference type="Gene3D" id="2.40.50.100">
    <property type="match status" value="1"/>
</dbReference>
<dbReference type="SMART" id="SM00382">
    <property type="entry name" value="AAA"/>
    <property type="match status" value="1"/>
</dbReference>
<organism evidence="6 7">
    <name type="scientific">Acidiphilium cryptum (strain JF-5)</name>
    <dbReference type="NCBI Taxonomy" id="349163"/>
    <lineage>
        <taxon>Bacteria</taxon>
        <taxon>Pseudomonadati</taxon>
        <taxon>Pseudomonadota</taxon>
        <taxon>Alphaproteobacteria</taxon>
        <taxon>Acetobacterales</taxon>
        <taxon>Acidocellaceae</taxon>
        <taxon>Acidiphilium</taxon>
    </lineage>
</organism>
<dbReference type="InterPro" id="IPR008995">
    <property type="entry name" value="Mo/tungstate-bd_C_term_dom"/>
</dbReference>
<reference evidence="6 7" key="1">
    <citation type="submission" date="2007-05" db="EMBL/GenBank/DDBJ databases">
        <title>Complete sequence of chromosome of Acidiphilium cryptum JF-5.</title>
        <authorList>
            <consortium name="US DOE Joint Genome Institute"/>
            <person name="Copeland A."/>
            <person name="Lucas S."/>
            <person name="Lapidus A."/>
            <person name="Barry K."/>
            <person name="Detter J.C."/>
            <person name="Glavina del Rio T."/>
            <person name="Hammon N."/>
            <person name="Israni S."/>
            <person name="Dalin E."/>
            <person name="Tice H."/>
            <person name="Pitluck S."/>
            <person name="Sims D."/>
            <person name="Brettin T."/>
            <person name="Bruce D."/>
            <person name="Han C."/>
            <person name="Schmutz J."/>
            <person name="Larimer F."/>
            <person name="Land M."/>
            <person name="Hauser L."/>
            <person name="Kyrpides N."/>
            <person name="Kim E."/>
            <person name="Magnuson T."/>
            <person name="Richardson P."/>
        </authorList>
    </citation>
    <scope>NUCLEOTIDE SEQUENCE [LARGE SCALE GENOMIC DNA]</scope>
    <source>
        <strain evidence="6 7">JF-5</strain>
    </source>
</reference>
<dbReference type="STRING" id="349163.Acry_2569"/>
<dbReference type="InterPro" id="IPR013611">
    <property type="entry name" value="Transp-assoc_OB_typ2"/>
</dbReference>
<dbReference type="SUPFAM" id="SSF50331">
    <property type="entry name" value="MOP-like"/>
    <property type="match status" value="1"/>
</dbReference>
<dbReference type="InterPro" id="IPR027417">
    <property type="entry name" value="P-loop_NTPase"/>
</dbReference>
<protein>
    <submittedName>
        <fullName evidence="6">Carbohydrate ABC transporter ATP-binding protein, CUT1 family</fullName>
    </submittedName>
</protein>
<evidence type="ECO:0000256" key="3">
    <source>
        <dbReference type="ARBA" id="ARBA00022741"/>
    </source>
</evidence>
<dbReference type="AlphaFoldDB" id="A5G1M8"/>
<sequence length="362" mass="37974">MSALSVSGLSVRFGTHEVLRDVALDVAPSERVVLFGPSGVGKTVMLRAIAGLEPNARGRVLLQGRDVSDAAPEARHIGVAFQNFALYPHMSARENIASPLRAQKRDAAEIARRVDAVAELLRIGHVLDHAPRALSNGQKQRTALARALVGEPRLILFDDPLRNVDAKLRYEMRIELPRLLAARETASVYVTQDFREAMAMGERVAVLLDGTIVQCAPAAEVYDNPATIAVARLFGDPPMNLIPARGVAAGGGCRVNVAGLAFGFAAASPAEPVFGVRPEAVTLHDVGSPGRVPARVLAVTPMNERQIVLLRLADGTELVASEAAAPAATELHVGIAPGAGTLFDAASGLAVATSPVAEEVSA</sequence>
<evidence type="ECO:0000313" key="7">
    <source>
        <dbReference type="Proteomes" id="UP000000245"/>
    </source>
</evidence>
<dbReference type="KEGG" id="acr:Acry_2569"/>